<comment type="subcellular location">
    <subcellularLocation>
        <location evidence="1">Membrane</location>
    </subcellularLocation>
</comment>
<keyword evidence="5" id="KW-0807">Transducer</keyword>
<feature type="transmembrane region" description="Helical" evidence="6">
    <location>
        <begin position="346"/>
        <end position="365"/>
    </location>
</feature>
<comment type="similarity">
    <text evidence="5">Belongs to the G-protein coupled receptor 1 family.</text>
</comment>
<dbReference type="SUPFAM" id="SSF81321">
    <property type="entry name" value="Family A G protein-coupled receptor-like"/>
    <property type="match status" value="1"/>
</dbReference>
<comment type="caution">
    <text evidence="8">The sequence shown here is derived from an EMBL/GenBank/DDBJ whole genome shotgun (WGS) entry which is preliminary data.</text>
</comment>
<dbReference type="EMBL" id="AZBU02000001">
    <property type="protein sequence ID" value="TMS34309.1"/>
    <property type="molecule type" value="Genomic_DNA"/>
</dbReference>
<dbReference type="AlphaFoldDB" id="A0A4U8UNQ0"/>
<reference evidence="8 9" key="1">
    <citation type="journal article" date="2015" name="Genome Biol.">
        <title>Comparative genomics of Steinernema reveals deeply conserved gene regulatory networks.</title>
        <authorList>
            <person name="Dillman A.R."/>
            <person name="Macchietto M."/>
            <person name="Porter C.F."/>
            <person name="Rogers A."/>
            <person name="Williams B."/>
            <person name="Antoshechkin I."/>
            <person name="Lee M.M."/>
            <person name="Goodwin Z."/>
            <person name="Lu X."/>
            <person name="Lewis E.E."/>
            <person name="Goodrich-Blair H."/>
            <person name="Stock S.P."/>
            <person name="Adams B.J."/>
            <person name="Sternberg P.W."/>
            <person name="Mortazavi A."/>
        </authorList>
    </citation>
    <scope>NUCLEOTIDE SEQUENCE [LARGE SCALE GENOMIC DNA]</scope>
    <source>
        <strain evidence="8 9">ALL</strain>
    </source>
</reference>
<sequence>MDSVIAEEDEMLMARAWNVCDMTPHHQVDGNMQTMNIVWWTNVVCLPIIALAGIACNLLNIIILTNNRAARRIPSWFFTLFITQENYFEFRNLLLALAICDSLFLVFATLEVTPMSIPALVQNSVFNAIYSYSALYVRTIASTLYKASVLIVVSFNVERYICVCYPLTSHRLCTTRNSRRAILISCIISFVCSLQWPIAYKTVQCWDNKEHRNYYLITMRDSPMAQMYYRFMDYLSLLGFNVCPILLLSILNTRLVLTLRKVVNRDLLRNEMQNREVDRRESLIPDSGLTHDAEANTRHNQKFNANAMLFAVVILLFICIGPQAPARLLYEFYGHYNSTAVLYTCISQQMVFLNAALNFCVYCLVSRRYRSLLKQSLKKLFGEALNHRFSLILNVWSKSTSTPAATMLDEHLVLSRRISHMASSS</sequence>
<dbReference type="GO" id="GO:0004930">
    <property type="term" value="F:G protein-coupled receptor activity"/>
    <property type="evidence" value="ECO:0007669"/>
    <property type="project" value="UniProtKB-KW"/>
</dbReference>
<evidence type="ECO:0000256" key="3">
    <source>
        <dbReference type="ARBA" id="ARBA00022989"/>
    </source>
</evidence>
<dbReference type="InterPro" id="IPR052954">
    <property type="entry name" value="GPCR-Ligand_Int"/>
</dbReference>
<dbReference type="GO" id="GO:0016020">
    <property type="term" value="C:membrane"/>
    <property type="evidence" value="ECO:0007669"/>
    <property type="project" value="UniProtKB-SubCell"/>
</dbReference>
<evidence type="ECO:0000313" key="8">
    <source>
        <dbReference type="EMBL" id="TMS34309.1"/>
    </source>
</evidence>
<feature type="transmembrane region" description="Helical" evidence="6">
    <location>
        <begin position="37"/>
        <end position="63"/>
    </location>
</feature>
<feature type="domain" description="G-protein coupled receptors family 1 profile" evidence="7">
    <location>
        <begin position="56"/>
        <end position="362"/>
    </location>
</feature>
<dbReference type="PANTHER" id="PTHR46641:SF23">
    <property type="entry name" value="G-PROTEIN COUPLED RECEPTORS FAMILY 1 PROFILE DOMAIN-CONTAINING PROTEIN"/>
    <property type="match status" value="1"/>
</dbReference>
<accession>A0A4U8UNQ0</accession>
<dbReference type="InterPro" id="IPR017452">
    <property type="entry name" value="GPCR_Rhodpsn_7TM"/>
</dbReference>
<keyword evidence="5" id="KW-0297">G-protein coupled receptor</keyword>
<dbReference type="PROSITE" id="PS00237">
    <property type="entry name" value="G_PROTEIN_RECEP_F1_1"/>
    <property type="match status" value="1"/>
</dbReference>
<dbReference type="PROSITE" id="PS50262">
    <property type="entry name" value="G_PROTEIN_RECEP_F1_2"/>
    <property type="match status" value="1"/>
</dbReference>
<proteinExistence type="inferred from homology"/>
<organism evidence="8 9">
    <name type="scientific">Steinernema carpocapsae</name>
    <name type="common">Entomopathogenic nematode</name>
    <dbReference type="NCBI Taxonomy" id="34508"/>
    <lineage>
        <taxon>Eukaryota</taxon>
        <taxon>Metazoa</taxon>
        <taxon>Ecdysozoa</taxon>
        <taxon>Nematoda</taxon>
        <taxon>Chromadorea</taxon>
        <taxon>Rhabditida</taxon>
        <taxon>Tylenchina</taxon>
        <taxon>Panagrolaimomorpha</taxon>
        <taxon>Strongyloidoidea</taxon>
        <taxon>Steinernematidae</taxon>
        <taxon>Steinernema</taxon>
    </lineage>
</organism>
<dbReference type="PANTHER" id="PTHR46641">
    <property type="entry name" value="FMRFAMIDE RECEPTOR-RELATED"/>
    <property type="match status" value="1"/>
</dbReference>
<evidence type="ECO:0000256" key="2">
    <source>
        <dbReference type="ARBA" id="ARBA00022692"/>
    </source>
</evidence>
<gene>
    <name evidence="8" type="ORF">L596_001934</name>
</gene>
<reference evidence="8 9" key="2">
    <citation type="journal article" date="2019" name="G3 (Bethesda)">
        <title>Hybrid Assembly of the Genome of the Entomopathogenic Nematode Steinernema carpocapsae Identifies the X-Chromosome.</title>
        <authorList>
            <person name="Serra L."/>
            <person name="Macchietto M."/>
            <person name="Macias-Munoz A."/>
            <person name="McGill C.J."/>
            <person name="Rodriguez I.M."/>
            <person name="Rodriguez B."/>
            <person name="Murad R."/>
            <person name="Mortazavi A."/>
        </authorList>
    </citation>
    <scope>NUCLEOTIDE SEQUENCE [LARGE SCALE GENOMIC DNA]</scope>
    <source>
        <strain evidence="8 9">ALL</strain>
    </source>
</reference>
<feature type="transmembrane region" description="Helical" evidence="6">
    <location>
        <begin position="307"/>
        <end position="326"/>
    </location>
</feature>
<keyword evidence="3 6" id="KW-1133">Transmembrane helix</keyword>
<keyword evidence="4 6" id="KW-0472">Membrane</keyword>
<dbReference type="STRING" id="34508.A0A4U8UNQ0"/>
<keyword evidence="9" id="KW-1185">Reference proteome</keyword>
<dbReference type="OrthoDB" id="10011262at2759"/>
<dbReference type="EMBL" id="CM016762">
    <property type="protein sequence ID" value="TMS34309.1"/>
    <property type="molecule type" value="Genomic_DNA"/>
</dbReference>
<evidence type="ECO:0000256" key="1">
    <source>
        <dbReference type="ARBA" id="ARBA00004370"/>
    </source>
</evidence>
<evidence type="ECO:0000313" key="9">
    <source>
        <dbReference type="Proteomes" id="UP000298663"/>
    </source>
</evidence>
<keyword evidence="5" id="KW-0675">Receptor</keyword>
<feature type="transmembrane region" description="Helical" evidence="6">
    <location>
        <begin position="234"/>
        <end position="257"/>
    </location>
</feature>
<feature type="transmembrane region" description="Helical" evidence="6">
    <location>
        <begin position="181"/>
        <end position="199"/>
    </location>
</feature>
<feature type="transmembrane region" description="Helical" evidence="6">
    <location>
        <begin position="93"/>
        <end position="110"/>
    </location>
</feature>
<protein>
    <recommendedName>
        <fullName evidence="7">G-protein coupled receptors family 1 profile domain-containing protein</fullName>
    </recommendedName>
</protein>
<dbReference type="PRINTS" id="PR00237">
    <property type="entry name" value="GPCRRHODOPSN"/>
</dbReference>
<dbReference type="CDD" id="cd14978">
    <property type="entry name" value="7tmA_FMRFamide_R-like"/>
    <property type="match status" value="1"/>
</dbReference>
<evidence type="ECO:0000256" key="6">
    <source>
        <dbReference type="SAM" id="Phobius"/>
    </source>
</evidence>
<evidence type="ECO:0000259" key="7">
    <source>
        <dbReference type="PROSITE" id="PS50262"/>
    </source>
</evidence>
<dbReference type="Gene3D" id="1.20.1070.10">
    <property type="entry name" value="Rhodopsin 7-helix transmembrane proteins"/>
    <property type="match status" value="1"/>
</dbReference>
<evidence type="ECO:0000256" key="4">
    <source>
        <dbReference type="ARBA" id="ARBA00023136"/>
    </source>
</evidence>
<dbReference type="Proteomes" id="UP000298663">
    <property type="component" value="Chromosome X"/>
</dbReference>
<keyword evidence="2 5" id="KW-0812">Transmembrane</keyword>
<dbReference type="Pfam" id="PF00001">
    <property type="entry name" value="7tm_1"/>
    <property type="match status" value="1"/>
</dbReference>
<name>A0A4U8UNQ0_STECR</name>
<dbReference type="InterPro" id="IPR000276">
    <property type="entry name" value="GPCR_Rhodpsn"/>
</dbReference>
<evidence type="ECO:0000256" key="5">
    <source>
        <dbReference type="RuleBase" id="RU000688"/>
    </source>
</evidence>